<sequence>MNTSPLLLTATLLALLCAAAAQAQDNQGSAPWAALLGLRETPCVGKMLPTKQRKEFMQLKREHEDLRRKLGRELYTRQLEYDVYSRSRQRQKDLDELADEMQRLRQKLVHEDQRFCSVVQERFGLDISKNLHCVPMDAISAEK</sequence>
<feature type="signal peptide" evidence="2">
    <location>
        <begin position="1"/>
        <end position="23"/>
    </location>
</feature>
<dbReference type="EMBL" id="FUYC01000007">
    <property type="protein sequence ID" value="SKA84209.1"/>
    <property type="molecule type" value="Genomic_DNA"/>
</dbReference>
<name>A0A1T4X450_9BACT</name>
<organism evidence="3 4">
    <name type="scientific">Paucidesulfovibrio gracilis DSM 16080</name>
    <dbReference type="NCBI Taxonomy" id="1121449"/>
    <lineage>
        <taxon>Bacteria</taxon>
        <taxon>Pseudomonadati</taxon>
        <taxon>Thermodesulfobacteriota</taxon>
        <taxon>Desulfovibrionia</taxon>
        <taxon>Desulfovibrionales</taxon>
        <taxon>Desulfovibrionaceae</taxon>
        <taxon>Paucidesulfovibrio</taxon>
    </lineage>
</organism>
<evidence type="ECO:0000313" key="4">
    <source>
        <dbReference type="Proteomes" id="UP000190027"/>
    </source>
</evidence>
<keyword evidence="1" id="KW-0175">Coiled coil</keyword>
<reference evidence="3 4" key="1">
    <citation type="submission" date="2017-02" db="EMBL/GenBank/DDBJ databases">
        <authorList>
            <person name="Peterson S.W."/>
        </authorList>
    </citation>
    <scope>NUCLEOTIDE SEQUENCE [LARGE SCALE GENOMIC DNA]</scope>
    <source>
        <strain evidence="3 4">DSM 16080</strain>
    </source>
</reference>
<dbReference type="STRING" id="1121449.SAMN02745704_01738"/>
<dbReference type="OrthoDB" id="9924193at2"/>
<feature type="coiled-coil region" evidence="1">
    <location>
        <begin position="87"/>
        <end position="114"/>
    </location>
</feature>
<evidence type="ECO:0000256" key="1">
    <source>
        <dbReference type="SAM" id="Coils"/>
    </source>
</evidence>
<keyword evidence="2" id="KW-0732">Signal</keyword>
<feature type="chain" id="PRO_5013318551" evidence="2">
    <location>
        <begin position="24"/>
        <end position="143"/>
    </location>
</feature>
<keyword evidence="4" id="KW-1185">Reference proteome</keyword>
<gene>
    <name evidence="3" type="ORF">SAMN02745704_01738</name>
</gene>
<evidence type="ECO:0000256" key="2">
    <source>
        <dbReference type="SAM" id="SignalP"/>
    </source>
</evidence>
<protein>
    <submittedName>
        <fullName evidence="3">Heavy-metal resistance</fullName>
    </submittedName>
</protein>
<dbReference type="Proteomes" id="UP000190027">
    <property type="component" value="Unassembled WGS sequence"/>
</dbReference>
<accession>A0A1T4X450</accession>
<evidence type="ECO:0000313" key="3">
    <source>
        <dbReference type="EMBL" id="SKA84209.1"/>
    </source>
</evidence>
<proteinExistence type="predicted"/>
<dbReference type="AlphaFoldDB" id="A0A1T4X450"/>
<dbReference type="RefSeq" id="WP_078717304.1">
    <property type="nucleotide sequence ID" value="NZ_FUYC01000007.1"/>
</dbReference>